<dbReference type="Gene3D" id="3.40.50.150">
    <property type="entry name" value="Vaccinia Virus protein VP39"/>
    <property type="match status" value="1"/>
</dbReference>
<dbReference type="FunFam" id="3.40.50.150:FF:000025">
    <property type="entry name" value="N-terminal Xaa-Pro-Lys N-methyltransferase 1"/>
    <property type="match status" value="1"/>
</dbReference>
<dbReference type="CDD" id="cd02440">
    <property type="entry name" value="AdoMet_MTases"/>
    <property type="match status" value="1"/>
</dbReference>
<dbReference type="PANTHER" id="PTHR12753">
    <property type="entry name" value="AD-003 - RELATED"/>
    <property type="match status" value="1"/>
</dbReference>
<keyword evidence="14" id="KW-1185">Reference proteome</keyword>
<feature type="binding site" evidence="11">
    <location>
        <begin position="171"/>
        <end position="172"/>
    </location>
    <ligand>
        <name>S-adenosyl-L-methionine</name>
        <dbReference type="ChEBI" id="CHEBI:59789"/>
    </ligand>
</feature>
<evidence type="ECO:0000256" key="6">
    <source>
        <dbReference type="ARBA" id="ARBA00039449"/>
    </source>
</evidence>
<evidence type="ECO:0000256" key="4">
    <source>
        <dbReference type="ARBA" id="ARBA00022691"/>
    </source>
</evidence>
<comment type="similarity">
    <text evidence="1">Belongs to the methyltransferase superfamily. NTM1 family.</text>
</comment>
<dbReference type="InterPro" id="IPR000387">
    <property type="entry name" value="Tyr_Pase_dom"/>
</dbReference>
<dbReference type="SUPFAM" id="SSF53335">
    <property type="entry name" value="S-adenosyl-L-methionine-dependent methyltransferases"/>
    <property type="match status" value="1"/>
</dbReference>
<name>A0A024GNI5_9STRA</name>
<dbReference type="GO" id="GO:0032259">
    <property type="term" value="P:methylation"/>
    <property type="evidence" value="ECO:0007669"/>
    <property type="project" value="UniProtKB-KW"/>
</dbReference>
<sequence length="278" mass="31886">MAPNVPVEDTIASGWKKLEKIAIQIQNDLDIACIHRSDEFVSIIDLWKHMLSDGTKSDTWYSCAKQFWDDESTCSLNENGVLGGYAEVSEADIFDSTQFLKYVKENLRPQCGSKVAVDCGAGIGRVTKYLLLPNFEKVDLVEQSVRLLEHVPRYIGETETERIGTSFCVALQDFQPTQNSYDVIWIQWVLLYLTDIDLVNFLQRCQSALKPHGWICVKENVILDKEQPFVLDKSDLSLTRCDAYYKSIFKQAGLRLLFEQRQMEFPAELFPVKMYALE</sequence>
<comment type="catalytic activity">
    <reaction evidence="10">
        <text>N-terminal L-alanyl-L-prolyl-L-lysyl-[protein] + 3 S-adenosyl-L-methionine = N-terminal N,N,N-trimethyl-L-alanyl-L-prolyl-L-lysyl-[protein] + 3 S-adenosyl-L-homocysteine + 3 H(+)</text>
        <dbReference type="Rhea" id="RHEA:54712"/>
        <dbReference type="Rhea" id="RHEA-COMP:13785"/>
        <dbReference type="Rhea" id="RHEA-COMP:13971"/>
        <dbReference type="ChEBI" id="CHEBI:15378"/>
        <dbReference type="ChEBI" id="CHEBI:57856"/>
        <dbReference type="ChEBI" id="CHEBI:59789"/>
        <dbReference type="ChEBI" id="CHEBI:138057"/>
        <dbReference type="ChEBI" id="CHEBI:138315"/>
        <dbReference type="EC" id="2.1.1.244"/>
    </reaction>
</comment>
<evidence type="ECO:0000256" key="1">
    <source>
        <dbReference type="ARBA" id="ARBA00009059"/>
    </source>
</evidence>
<evidence type="ECO:0000256" key="7">
    <source>
        <dbReference type="ARBA" id="ARBA00043129"/>
    </source>
</evidence>
<evidence type="ECO:0000313" key="13">
    <source>
        <dbReference type="EMBL" id="CCI48305.1"/>
    </source>
</evidence>
<dbReference type="InterPro" id="IPR029063">
    <property type="entry name" value="SAM-dependent_MTases_sf"/>
</dbReference>
<evidence type="ECO:0000313" key="14">
    <source>
        <dbReference type="Proteomes" id="UP000053237"/>
    </source>
</evidence>
<evidence type="ECO:0000256" key="2">
    <source>
        <dbReference type="ARBA" id="ARBA00022603"/>
    </source>
</evidence>
<evidence type="ECO:0000259" key="12">
    <source>
        <dbReference type="PROSITE" id="PS50056"/>
    </source>
</evidence>
<evidence type="ECO:0000256" key="10">
    <source>
        <dbReference type="ARBA" id="ARBA00048167"/>
    </source>
</evidence>
<comment type="catalytic activity">
    <reaction evidence="8">
        <text>N-terminal L-seryl-L-prolyl-L-lysyl-[protein] + 3 S-adenosyl-L-methionine = N-terminal N,N,N-trimethyl-L-seryl-L-prolyl-L-lysyl-[protein] + 3 S-adenosyl-L-homocysteine + 3 H(+)</text>
        <dbReference type="Rhea" id="RHEA:54724"/>
        <dbReference type="Rhea" id="RHEA-COMP:13789"/>
        <dbReference type="Rhea" id="RHEA-COMP:13973"/>
        <dbReference type="ChEBI" id="CHEBI:15378"/>
        <dbReference type="ChEBI" id="CHEBI:57856"/>
        <dbReference type="ChEBI" id="CHEBI:59789"/>
        <dbReference type="ChEBI" id="CHEBI:138061"/>
        <dbReference type="ChEBI" id="CHEBI:138317"/>
        <dbReference type="EC" id="2.1.1.244"/>
    </reaction>
</comment>
<protein>
    <recommendedName>
        <fullName evidence="6">Alpha N-terminal protein methyltransferase 1</fullName>
        <ecNumber evidence="5">2.1.1.244</ecNumber>
    </recommendedName>
    <alternativeName>
        <fullName evidence="7">X-Pro-Lys N-terminal protein methyltransferase 1</fullName>
    </alternativeName>
</protein>
<dbReference type="OrthoDB" id="1298661at2759"/>
<evidence type="ECO:0000256" key="11">
    <source>
        <dbReference type="PIRSR" id="PIRSR016958-1"/>
    </source>
</evidence>
<dbReference type="GO" id="GO:0005737">
    <property type="term" value="C:cytoplasm"/>
    <property type="evidence" value="ECO:0007669"/>
    <property type="project" value="TreeGrafter"/>
</dbReference>
<dbReference type="Proteomes" id="UP000053237">
    <property type="component" value="Unassembled WGS sequence"/>
</dbReference>
<evidence type="ECO:0000256" key="5">
    <source>
        <dbReference type="ARBA" id="ARBA00039112"/>
    </source>
</evidence>
<feature type="binding site" evidence="11">
    <location>
        <position position="125"/>
    </location>
    <ligand>
        <name>S-adenosyl-L-methionine</name>
        <dbReference type="ChEBI" id="CHEBI:59789"/>
    </ligand>
</feature>
<keyword evidence="4 11" id="KW-0949">S-adenosyl-L-methionine</keyword>
<dbReference type="EMBL" id="CAIX01000215">
    <property type="protein sequence ID" value="CCI48305.1"/>
    <property type="molecule type" value="Genomic_DNA"/>
</dbReference>
<reference evidence="13 14" key="1">
    <citation type="submission" date="2012-05" db="EMBL/GenBank/DDBJ databases">
        <title>Recombination and specialization in a pathogen metapopulation.</title>
        <authorList>
            <person name="Gardiner A."/>
            <person name="Kemen E."/>
            <person name="Schultz-Larsen T."/>
            <person name="MacLean D."/>
            <person name="Van Oosterhout C."/>
            <person name="Jones J.D.G."/>
        </authorList>
    </citation>
    <scope>NUCLEOTIDE SEQUENCE [LARGE SCALE GENOMIC DNA]</scope>
    <source>
        <strain evidence="13 14">Ac Nc2</strain>
    </source>
</reference>
<feature type="domain" description="Tyrosine specific protein phosphatases" evidence="12">
    <location>
        <begin position="97"/>
        <end position="163"/>
    </location>
</feature>
<gene>
    <name evidence="13" type="ORF">BN9_093780</name>
</gene>
<keyword evidence="2" id="KW-0489">Methyltransferase</keyword>
<dbReference type="GO" id="GO:0071885">
    <property type="term" value="F:N-terminal protein N-methyltransferase activity"/>
    <property type="evidence" value="ECO:0007669"/>
    <property type="project" value="UniProtKB-EC"/>
</dbReference>
<dbReference type="EC" id="2.1.1.244" evidence="5"/>
<dbReference type="STRING" id="65357.A0A024GNI5"/>
<evidence type="ECO:0000256" key="3">
    <source>
        <dbReference type="ARBA" id="ARBA00022679"/>
    </source>
</evidence>
<dbReference type="PROSITE" id="PS50056">
    <property type="entry name" value="TYR_PHOSPHATASE_2"/>
    <property type="match status" value="1"/>
</dbReference>
<evidence type="ECO:0000256" key="9">
    <source>
        <dbReference type="ARBA" id="ARBA00047885"/>
    </source>
</evidence>
<dbReference type="InterPro" id="IPR008576">
    <property type="entry name" value="MeTrfase_NTM1"/>
</dbReference>
<dbReference type="AlphaFoldDB" id="A0A024GNI5"/>
<feature type="binding site" evidence="11">
    <location>
        <position position="187"/>
    </location>
    <ligand>
        <name>S-adenosyl-L-methionine</name>
        <dbReference type="ChEBI" id="CHEBI:59789"/>
    </ligand>
</feature>
<dbReference type="PANTHER" id="PTHR12753:SF0">
    <property type="entry name" value="ALPHA N-TERMINAL PROTEIN METHYLTRANSFERASE 1"/>
    <property type="match status" value="1"/>
</dbReference>
<keyword evidence="3" id="KW-0808">Transferase</keyword>
<organism evidence="13 14">
    <name type="scientific">Albugo candida</name>
    <dbReference type="NCBI Taxonomy" id="65357"/>
    <lineage>
        <taxon>Eukaryota</taxon>
        <taxon>Sar</taxon>
        <taxon>Stramenopiles</taxon>
        <taxon>Oomycota</taxon>
        <taxon>Peronosporomycetes</taxon>
        <taxon>Albuginales</taxon>
        <taxon>Albuginaceae</taxon>
        <taxon>Albugo</taxon>
    </lineage>
</organism>
<dbReference type="InParanoid" id="A0A024GNI5"/>
<accession>A0A024GNI5</accession>
<dbReference type="Pfam" id="PF05891">
    <property type="entry name" value="Methyltransf_PK"/>
    <property type="match status" value="1"/>
</dbReference>
<evidence type="ECO:0000256" key="8">
    <source>
        <dbReference type="ARBA" id="ARBA00047306"/>
    </source>
</evidence>
<feature type="binding site" evidence="11">
    <location>
        <position position="120"/>
    </location>
    <ligand>
        <name>S-adenosyl-L-methionine</name>
        <dbReference type="ChEBI" id="CHEBI:59789"/>
    </ligand>
</feature>
<comment type="caution">
    <text evidence="13">The sequence shown here is derived from an EMBL/GenBank/DDBJ whole genome shotgun (WGS) entry which is preliminary data.</text>
</comment>
<comment type="catalytic activity">
    <reaction evidence="9">
        <text>N-terminal L-prolyl-L-prolyl-L-lysyl-[protein] + 2 S-adenosyl-L-methionine = N-terminal N,N-dimethyl-L-prolyl-L-prolyl-L-lysyl-[protein] + 2 S-adenosyl-L-homocysteine + 2 H(+)</text>
        <dbReference type="Rhea" id="RHEA:54736"/>
        <dbReference type="Rhea" id="RHEA-COMP:13787"/>
        <dbReference type="Rhea" id="RHEA-COMP:13974"/>
        <dbReference type="ChEBI" id="CHEBI:15378"/>
        <dbReference type="ChEBI" id="CHEBI:57856"/>
        <dbReference type="ChEBI" id="CHEBI:59789"/>
        <dbReference type="ChEBI" id="CHEBI:138059"/>
        <dbReference type="ChEBI" id="CHEBI:138318"/>
        <dbReference type="EC" id="2.1.1.244"/>
    </reaction>
</comment>
<dbReference type="PIRSF" id="PIRSF016958">
    <property type="entry name" value="DUF858_MeTrfase_lik"/>
    <property type="match status" value="1"/>
</dbReference>
<proteinExistence type="inferred from homology"/>